<protein>
    <recommendedName>
        <fullName evidence="10">G-protein coupled receptors family 1 profile domain-containing protein</fullName>
    </recommendedName>
</protein>
<keyword evidence="6 9" id="KW-0472">Membrane</keyword>
<comment type="subcellular location">
    <subcellularLocation>
        <location evidence="1">Cell membrane</location>
        <topology evidence="1">Multi-pass membrane protein</topology>
    </subcellularLocation>
</comment>
<organism evidence="11 12">
    <name type="scientific">Porites lobata</name>
    <dbReference type="NCBI Taxonomy" id="104759"/>
    <lineage>
        <taxon>Eukaryota</taxon>
        <taxon>Metazoa</taxon>
        <taxon>Cnidaria</taxon>
        <taxon>Anthozoa</taxon>
        <taxon>Hexacorallia</taxon>
        <taxon>Scleractinia</taxon>
        <taxon>Fungiina</taxon>
        <taxon>Poritidae</taxon>
        <taxon>Porites</taxon>
    </lineage>
</organism>
<keyword evidence="2" id="KW-1003">Cell membrane</keyword>
<evidence type="ECO:0000256" key="7">
    <source>
        <dbReference type="ARBA" id="ARBA00023170"/>
    </source>
</evidence>
<keyword evidence="12" id="KW-1185">Reference proteome</keyword>
<feature type="domain" description="G-protein coupled receptors family 1 profile" evidence="10">
    <location>
        <begin position="47"/>
        <end position="297"/>
    </location>
</feature>
<evidence type="ECO:0000256" key="3">
    <source>
        <dbReference type="ARBA" id="ARBA00022692"/>
    </source>
</evidence>
<dbReference type="SUPFAM" id="SSF81321">
    <property type="entry name" value="Family A G protein-coupled receptor-like"/>
    <property type="match status" value="1"/>
</dbReference>
<proteinExistence type="predicted"/>
<gene>
    <name evidence="11" type="ORF">PLOB_00014372</name>
</gene>
<dbReference type="SMART" id="SM01381">
    <property type="entry name" value="7TM_GPCR_Srsx"/>
    <property type="match status" value="1"/>
</dbReference>
<dbReference type="Gene3D" id="1.20.1070.10">
    <property type="entry name" value="Rhodopsin 7-helix transmembrane proteins"/>
    <property type="match status" value="1"/>
</dbReference>
<feature type="transmembrane region" description="Helical" evidence="9">
    <location>
        <begin position="176"/>
        <end position="200"/>
    </location>
</feature>
<keyword evidence="7" id="KW-0675">Receptor</keyword>
<evidence type="ECO:0000256" key="1">
    <source>
        <dbReference type="ARBA" id="ARBA00004651"/>
    </source>
</evidence>
<evidence type="ECO:0000313" key="11">
    <source>
        <dbReference type="EMBL" id="CAH3173706.1"/>
    </source>
</evidence>
<evidence type="ECO:0000256" key="6">
    <source>
        <dbReference type="ARBA" id="ARBA00023136"/>
    </source>
</evidence>
<keyword evidence="5" id="KW-0297">G-protein coupled receptor</keyword>
<dbReference type="Pfam" id="PF00001">
    <property type="entry name" value="7tm_1"/>
    <property type="match status" value="1"/>
</dbReference>
<feature type="transmembrane region" description="Helical" evidence="9">
    <location>
        <begin position="112"/>
        <end position="130"/>
    </location>
</feature>
<comment type="caution">
    <text evidence="11">The sequence shown here is derived from an EMBL/GenBank/DDBJ whole genome shotgun (WGS) entry which is preliminary data.</text>
</comment>
<keyword evidence="3 9" id="KW-0812">Transmembrane</keyword>
<evidence type="ECO:0000259" key="10">
    <source>
        <dbReference type="PROSITE" id="PS50262"/>
    </source>
</evidence>
<feature type="transmembrane region" description="Helical" evidence="9">
    <location>
        <begin position="67"/>
        <end position="92"/>
    </location>
</feature>
<accession>A0ABN8R4B9</accession>
<dbReference type="CDD" id="cd00637">
    <property type="entry name" value="7tm_classA_rhodopsin-like"/>
    <property type="match status" value="1"/>
</dbReference>
<dbReference type="InterPro" id="IPR017452">
    <property type="entry name" value="GPCR_Rhodpsn_7TM"/>
</dbReference>
<dbReference type="EMBL" id="CALNXK010000184">
    <property type="protein sequence ID" value="CAH3173706.1"/>
    <property type="molecule type" value="Genomic_DNA"/>
</dbReference>
<keyword evidence="8" id="KW-0807">Transducer</keyword>
<feature type="transmembrane region" description="Helical" evidence="9">
    <location>
        <begin position="278"/>
        <end position="299"/>
    </location>
</feature>
<evidence type="ECO:0000256" key="9">
    <source>
        <dbReference type="SAM" id="Phobius"/>
    </source>
</evidence>
<dbReference type="Proteomes" id="UP001159405">
    <property type="component" value="Unassembled WGS sequence"/>
</dbReference>
<dbReference type="InterPro" id="IPR050569">
    <property type="entry name" value="TAAR"/>
</dbReference>
<dbReference type="PRINTS" id="PR00237">
    <property type="entry name" value="GPCRRHODOPSN"/>
</dbReference>
<dbReference type="PANTHER" id="PTHR24249:SF421">
    <property type="entry name" value="G-PROTEIN COUPLED RECEPTORS FAMILY 1 PROFILE DOMAIN-CONTAINING PROTEIN"/>
    <property type="match status" value="1"/>
</dbReference>
<dbReference type="InterPro" id="IPR000276">
    <property type="entry name" value="GPCR_Rhodpsn"/>
</dbReference>
<evidence type="ECO:0000256" key="2">
    <source>
        <dbReference type="ARBA" id="ARBA00022475"/>
    </source>
</evidence>
<keyword evidence="4 9" id="KW-1133">Transmembrane helix</keyword>
<name>A0ABN8R4B9_9CNID</name>
<reference evidence="11 12" key="1">
    <citation type="submission" date="2022-05" db="EMBL/GenBank/DDBJ databases">
        <authorList>
            <consortium name="Genoscope - CEA"/>
            <person name="William W."/>
        </authorList>
    </citation>
    <scope>NUCLEOTIDE SEQUENCE [LARGE SCALE GENOMIC DNA]</scope>
</reference>
<evidence type="ECO:0000256" key="4">
    <source>
        <dbReference type="ARBA" id="ARBA00022989"/>
    </source>
</evidence>
<feature type="transmembrane region" description="Helical" evidence="9">
    <location>
        <begin position="30"/>
        <end position="55"/>
    </location>
</feature>
<dbReference type="PANTHER" id="PTHR24249">
    <property type="entry name" value="HISTAMINE RECEPTOR-RELATED G-PROTEIN COUPLED RECEPTOR"/>
    <property type="match status" value="1"/>
</dbReference>
<evidence type="ECO:0000256" key="5">
    <source>
        <dbReference type="ARBA" id="ARBA00023040"/>
    </source>
</evidence>
<evidence type="ECO:0000256" key="8">
    <source>
        <dbReference type="ARBA" id="ARBA00023224"/>
    </source>
</evidence>
<dbReference type="PROSITE" id="PS50262">
    <property type="entry name" value="G_PROTEIN_RECEP_F1_2"/>
    <property type="match status" value="1"/>
</dbReference>
<evidence type="ECO:0000313" key="12">
    <source>
        <dbReference type="Proteomes" id="UP001159405"/>
    </source>
</evidence>
<feature type="transmembrane region" description="Helical" evidence="9">
    <location>
        <begin position="233"/>
        <end position="258"/>
    </location>
</feature>
<feature type="transmembrane region" description="Helical" evidence="9">
    <location>
        <begin position="151"/>
        <end position="170"/>
    </location>
</feature>
<sequence length="325" mass="36617">MANVSSSNLTNKFSNTIVDQELSSLAKASYIISIIFNSIACPFTVLLNVLVILAVKSRPRLQSKPNILLACLAVTDAMNSLVAQPAFISATTLKLFHITSYSREVSVRYQNISSRVLYVCSALHLMLVTGERLVAIKFTMRYPYVVTNRNIKVAVIAFWIVCLCSEQAALITDQTIFTNAFTGLVLTSCVLFILVSYVILYRETRRHENKIKAGQLPQEEKERFLRDRKALKTTVYVVGAVLLCLTPAAAWLLVSSFLRVLAEELWAQMTHDQLRKTIGPTVRTFVYLNSLINPLIYCWRQKEIRNKQQENGAIQTDMALNINAD</sequence>